<dbReference type="InterPro" id="IPR004593">
    <property type="entry name" value="SbcD"/>
</dbReference>
<dbReference type="InterPro" id="IPR026843">
    <property type="entry name" value="SbcD_C"/>
</dbReference>
<dbReference type="PANTHER" id="PTHR30337:SF0">
    <property type="entry name" value="NUCLEASE SBCCD SUBUNIT D"/>
    <property type="match status" value="1"/>
</dbReference>
<keyword evidence="11" id="KW-1185">Reference proteome</keyword>
<dbReference type="SUPFAM" id="SSF56300">
    <property type="entry name" value="Metallo-dependent phosphatases"/>
    <property type="match status" value="1"/>
</dbReference>
<comment type="subunit">
    <text evidence="2 7">Heterodimer of SbcC and SbcD.</text>
</comment>
<gene>
    <name evidence="7" type="primary">sbcD</name>
    <name evidence="10" type="ORF">RH857_04780</name>
</gene>
<comment type="similarity">
    <text evidence="1 7">Belongs to the SbcD family.</text>
</comment>
<evidence type="ECO:0000313" key="11">
    <source>
        <dbReference type="Proteomes" id="UP001260872"/>
    </source>
</evidence>
<dbReference type="InterPro" id="IPR029052">
    <property type="entry name" value="Metallo-depent_PP-like"/>
</dbReference>
<keyword evidence="5 7" id="KW-0378">Hydrolase</keyword>
<accession>A0ABU1FTH3</accession>
<dbReference type="Pfam" id="PF12320">
    <property type="entry name" value="SbcD_C"/>
    <property type="match status" value="1"/>
</dbReference>
<reference evidence="11" key="1">
    <citation type="submission" date="2023-07" db="EMBL/GenBank/DDBJ databases">
        <title>Description of three actinobacteria isolated from air of manufacturing shop in a pharmaceutical factory.</title>
        <authorList>
            <person name="Zhang D.-F."/>
        </authorList>
    </citation>
    <scope>NUCLEOTIDE SEQUENCE [LARGE SCALE GENOMIC DNA]</scope>
    <source>
        <strain evidence="11">CCTCC AB 207010</strain>
    </source>
</reference>
<evidence type="ECO:0000256" key="7">
    <source>
        <dbReference type="RuleBase" id="RU363069"/>
    </source>
</evidence>
<dbReference type="NCBIfam" id="TIGR00619">
    <property type="entry name" value="sbcd"/>
    <property type="match status" value="1"/>
</dbReference>
<dbReference type="InterPro" id="IPR041796">
    <property type="entry name" value="Mre11_N"/>
</dbReference>
<evidence type="ECO:0000256" key="4">
    <source>
        <dbReference type="ARBA" id="ARBA00022722"/>
    </source>
</evidence>
<sequence length="420" mass="46275">MRILHTSDWHLGRGFHGYALRAEQEQMLDTVCAAVQEHGVDAVLISGDIYDRAFPPEWAVQALEDALLRLVELGSNVIITSGNHDSAARLGFARGLMSASGVHIRSALEDAWTPVELAEGDERVLVYGVPYLEPQLYAAQLGCARAHHTAVMNEVLGRVRADLRQRREVGEHIDRVLLMAHVFAASGVATDSERNIGVEARAGDVPEHHEETIGGLSVVPLELFGGFDYVALGHLHGRQRLSPTVRYSGSPVTYSFSEADQAKGAWLLDTRPAQDPAENGAERAELVRTEAVDEDVPIAITPLGWRIGRQVKKLQGTIEEILSPETVEAWSDAYVQIKLTDPERPERAHQRVREAYPYLATFSYEGEGRVRSSSTYSAKVEGAASDAEIIAGFLAHVRDRGPSDQERRVIEETLEAVRIR</sequence>
<evidence type="ECO:0000259" key="9">
    <source>
        <dbReference type="Pfam" id="PF12320"/>
    </source>
</evidence>
<evidence type="ECO:0000256" key="2">
    <source>
        <dbReference type="ARBA" id="ARBA00011322"/>
    </source>
</evidence>
<keyword evidence="4 7" id="KW-0540">Nuclease</keyword>
<evidence type="ECO:0000256" key="5">
    <source>
        <dbReference type="ARBA" id="ARBA00022801"/>
    </source>
</evidence>
<feature type="domain" description="Nuclease SbcCD subunit D C-terminal" evidence="9">
    <location>
        <begin position="309"/>
        <end position="359"/>
    </location>
</feature>
<keyword evidence="7" id="KW-0233">DNA recombination</keyword>
<proteinExistence type="inferred from homology"/>
<dbReference type="InterPro" id="IPR004843">
    <property type="entry name" value="Calcineurin-like_PHP"/>
</dbReference>
<keyword evidence="6 7" id="KW-0269">Exonuclease</keyword>
<dbReference type="Pfam" id="PF00149">
    <property type="entry name" value="Metallophos"/>
    <property type="match status" value="1"/>
</dbReference>
<evidence type="ECO:0000256" key="6">
    <source>
        <dbReference type="ARBA" id="ARBA00022839"/>
    </source>
</evidence>
<feature type="domain" description="Calcineurin-like phosphoesterase" evidence="8">
    <location>
        <begin position="1"/>
        <end position="237"/>
    </location>
</feature>
<evidence type="ECO:0000313" key="10">
    <source>
        <dbReference type="EMBL" id="MDR5711446.1"/>
    </source>
</evidence>
<dbReference type="RefSeq" id="WP_310536829.1">
    <property type="nucleotide sequence ID" value="NZ_BAAAOC010000091.1"/>
</dbReference>
<dbReference type="InterPro" id="IPR050535">
    <property type="entry name" value="DNA_Repair-Maintenance_Comp"/>
</dbReference>
<dbReference type="GO" id="GO:0004527">
    <property type="term" value="F:exonuclease activity"/>
    <property type="evidence" value="ECO:0007669"/>
    <property type="project" value="UniProtKB-KW"/>
</dbReference>
<organism evidence="10 11">
    <name type="scientific">Nesterenkonia flava</name>
    <dbReference type="NCBI Taxonomy" id="469799"/>
    <lineage>
        <taxon>Bacteria</taxon>
        <taxon>Bacillati</taxon>
        <taxon>Actinomycetota</taxon>
        <taxon>Actinomycetes</taxon>
        <taxon>Micrococcales</taxon>
        <taxon>Micrococcaceae</taxon>
        <taxon>Nesterenkonia</taxon>
    </lineage>
</organism>
<protein>
    <recommendedName>
        <fullName evidence="3 7">Nuclease SbcCD subunit D</fullName>
    </recommendedName>
</protein>
<comment type="function">
    <text evidence="7">SbcCD cleaves DNA hairpin structures. These structures can inhibit DNA replication and are intermediates in certain DNA recombination reactions. The complex acts as a 3'-&gt;5' double strand exonuclease that can open hairpins. It also has a 5' single-strand endonuclease activity.</text>
</comment>
<dbReference type="EMBL" id="JAVKGT010000009">
    <property type="protein sequence ID" value="MDR5711446.1"/>
    <property type="molecule type" value="Genomic_DNA"/>
</dbReference>
<evidence type="ECO:0000256" key="1">
    <source>
        <dbReference type="ARBA" id="ARBA00010555"/>
    </source>
</evidence>
<keyword evidence="7" id="KW-0255">Endonuclease</keyword>
<evidence type="ECO:0000259" key="8">
    <source>
        <dbReference type="Pfam" id="PF00149"/>
    </source>
</evidence>
<dbReference type="Gene3D" id="3.60.21.10">
    <property type="match status" value="1"/>
</dbReference>
<keyword evidence="7" id="KW-0235">DNA replication</keyword>
<dbReference type="Proteomes" id="UP001260872">
    <property type="component" value="Unassembled WGS sequence"/>
</dbReference>
<comment type="caution">
    <text evidence="10">The sequence shown here is derived from an EMBL/GenBank/DDBJ whole genome shotgun (WGS) entry which is preliminary data.</text>
</comment>
<dbReference type="PANTHER" id="PTHR30337">
    <property type="entry name" value="COMPONENT OF ATP-DEPENDENT DSDNA EXONUCLEASE"/>
    <property type="match status" value="1"/>
</dbReference>
<dbReference type="CDD" id="cd00840">
    <property type="entry name" value="MPP_Mre11_N"/>
    <property type="match status" value="1"/>
</dbReference>
<name>A0ABU1FTH3_9MICC</name>
<evidence type="ECO:0000256" key="3">
    <source>
        <dbReference type="ARBA" id="ARBA00013365"/>
    </source>
</evidence>